<accession>A0A0E9WPY9</accession>
<evidence type="ECO:0000313" key="1">
    <source>
        <dbReference type="EMBL" id="JAH92331.1"/>
    </source>
</evidence>
<proteinExistence type="predicted"/>
<name>A0A0E9WPY9_ANGAN</name>
<reference evidence="1" key="2">
    <citation type="journal article" date="2015" name="Fish Shellfish Immunol.">
        <title>Early steps in the European eel (Anguilla anguilla)-Vibrio vulnificus interaction in the gills: Role of the RtxA13 toxin.</title>
        <authorList>
            <person name="Callol A."/>
            <person name="Pajuelo D."/>
            <person name="Ebbesson L."/>
            <person name="Teles M."/>
            <person name="MacKenzie S."/>
            <person name="Amaro C."/>
        </authorList>
    </citation>
    <scope>NUCLEOTIDE SEQUENCE</scope>
</reference>
<protein>
    <submittedName>
        <fullName evidence="1">Uncharacterized protein</fullName>
    </submittedName>
</protein>
<dbReference type="AlphaFoldDB" id="A0A0E9WPY9"/>
<reference evidence="1" key="1">
    <citation type="submission" date="2014-11" db="EMBL/GenBank/DDBJ databases">
        <authorList>
            <person name="Amaro Gonzalez C."/>
        </authorList>
    </citation>
    <scope>NUCLEOTIDE SEQUENCE</scope>
</reference>
<organism evidence="1">
    <name type="scientific">Anguilla anguilla</name>
    <name type="common">European freshwater eel</name>
    <name type="synonym">Muraena anguilla</name>
    <dbReference type="NCBI Taxonomy" id="7936"/>
    <lineage>
        <taxon>Eukaryota</taxon>
        <taxon>Metazoa</taxon>
        <taxon>Chordata</taxon>
        <taxon>Craniata</taxon>
        <taxon>Vertebrata</taxon>
        <taxon>Euteleostomi</taxon>
        <taxon>Actinopterygii</taxon>
        <taxon>Neopterygii</taxon>
        <taxon>Teleostei</taxon>
        <taxon>Anguilliformes</taxon>
        <taxon>Anguillidae</taxon>
        <taxon>Anguilla</taxon>
    </lineage>
</organism>
<sequence>MTDPYENGHHYLTVIIITVIYTADSVYTDANVKFPFKSVTSQDSEQAQCSRNFSNFTSISGEKKNILPHMVYIQRNFYVIF</sequence>
<dbReference type="EMBL" id="GBXM01016246">
    <property type="protein sequence ID" value="JAH92331.1"/>
    <property type="molecule type" value="Transcribed_RNA"/>
</dbReference>